<name>A0A1G6HCP2_9GAMM</name>
<sequence length="253" mass="28780">MHINSNPHPEAMQSLQRQYAENALLPNIDWQSLSAQQKLTPAQITALDTIYQSAIPLALTVFKRLNFDVFAPAAFHPQGLGLFDQLAQQEQRFVEILSHAADDLDHDTRHQIWSMLLRGGAVLVFKVWLGLVKTGQLSIDLVQFDELSDLLWIKTKPDTLAKALRVDSESKNEHLFLIYEDSVYLDRFNCLDTALLFSQLGVYDPVFLSMQDEQVAQFFIEKGLVTEAQIEELECAMNPLNCADQRAKQDYLV</sequence>
<proteinExistence type="predicted"/>
<protein>
    <submittedName>
        <fullName evidence="1">Uncharacterized protein</fullName>
    </submittedName>
</protein>
<organism evidence="1 2">
    <name type="scientific">Acinetobacter marinus</name>
    <dbReference type="NCBI Taxonomy" id="281375"/>
    <lineage>
        <taxon>Bacteria</taxon>
        <taxon>Pseudomonadati</taxon>
        <taxon>Pseudomonadota</taxon>
        <taxon>Gammaproteobacteria</taxon>
        <taxon>Moraxellales</taxon>
        <taxon>Moraxellaceae</taxon>
        <taxon>Acinetobacter</taxon>
    </lineage>
</organism>
<accession>A0A1G6HCP2</accession>
<dbReference type="OrthoDB" id="6704635at2"/>
<reference evidence="2" key="1">
    <citation type="submission" date="2016-09" db="EMBL/GenBank/DDBJ databases">
        <authorList>
            <person name="Varghese N."/>
            <person name="Submissions S."/>
        </authorList>
    </citation>
    <scope>NUCLEOTIDE SEQUENCE [LARGE SCALE GENOMIC DNA]</scope>
    <source>
        <strain evidence="2">ANC 3699</strain>
    </source>
</reference>
<dbReference type="Proteomes" id="UP000242317">
    <property type="component" value="Unassembled WGS sequence"/>
</dbReference>
<gene>
    <name evidence="1" type="ORF">SAMN05421749_10282</name>
</gene>
<evidence type="ECO:0000313" key="1">
    <source>
        <dbReference type="EMBL" id="SDB91848.1"/>
    </source>
</evidence>
<keyword evidence="2" id="KW-1185">Reference proteome</keyword>
<evidence type="ECO:0000313" key="2">
    <source>
        <dbReference type="Proteomes" id="UP000242317"/>
    </source>
</evidence>
<dbReference type="AlphaFoldDB" id="A0A1G6HCP2"/>
<dbReference type="EMBL" id="FMYK01000002">
    <property type="protein sequence ID" value="SDB91848.1"/>
    <property type="molecule type" value="Genomic_DNA"/>
</dbReference>
<dbReference type="RefSeq" id="WP_092616300.1">
    <property type="nucleotide sequence ID" value="NZ_FMYK01000002.1"/>
</dbReference>